<dbReference type="GO" id="GO:0008009">
    <property type="term" value="F:chemokine activity"/>
    <property type="evidence" value="ECO:0007669"/>
    <property type="project" value="InterPro"/>
</dbReference>
<evidence type="ECO:0000256" key="3">
    <source>
        <dbReference type="ARBA" id="ARBA00022500"/>
    </source>
</evidence>
<evidence type="ECO:0000313" key="11">
    <source>
        <dbReference type="EMBL" id="KAF6076859.1"/>
    </source>
</evidence>
<dbReference type="KEGG" id="pdic:114488367"/>
<dbReference type="CDD" id="cd00272">
    <property type="entry name" value="Chemokine_CC"/>
    <property type="match status" value="1"/>
</dbReference>
<keyword evidence="3" id="KW-0145">Chemotaxis</keyword>
<dbReference type="Proteomes" id="UP000504628">
    <property type="component" value="Chromosome 12"/>
</dbReference>
<dbReference type="PANTHER" id="PTHR12015">
    <property type="entry name" value="SMALL INDUCIBLE CYTOKINE A"/>
    <property type="match status" value="1"/>
</dbReference>
<evidence type="ECO:0000256" key="9">
    <source>
        <dbReference type="SAM" id="SignalP"/>
    </source>
</evidence>
<accession>A0A6J2KX84</accession>
<keyword evidence="8" id="KW-0395">Inflammatory response</keyword>
<evidence type="ECO:0000256" key="1">
    <source>
        <dbReference type="ARBA" id="ARBA00004613"/>
    </source>
</evidence>
<dbReference type="GO" id="GO:0006955">
    <property type="term" value="P:immune response"/>
    <property type="evidence" value="ECO:0007669"/>
    <property type="project" value="InterPro"/>
</dbReference>
<evidence type="ECO:0000313" key="12">
    <source>
        <dbReference type="Proteomes" id="UP000504628"/>
    </source>
</evidence>
<protein>
    <submittedName>
        <fullName evidence="14">C-C motif chemokine 17</fullName>
    </submittedName>
    <submittedName>
        <fullName evidence="11">C-C motif chemokine ligand 17</fullName>
    </submittedName>
</protein>
<evidence type="ECO:0000259" key="10">
    <source>
        <dbReference type="SMART" id="SM00199"/>
    </source>
</evidence>
<dbReference type="GO" id="GO:0005615">
    <property type="term" value="C:extracellular space"/>
    <property type="evidence" value="ECO:0007669"/>
    <property type="project" value="UniProtKB-KW"/>
</dbReference>
<evidence type="ECO:0000256" key="4">
    <source>
        <dbReference type="ARBA" id="ARBA00022514"/>
    </source>
</evidence>
<dbReference type="Pfam" id="PF00048">
    <property type="entry name" value="IL8"/>
    <property type="match status" value="1"/>
</dbReference>
<dbReference type="RefSeq" id="XP_028357885.1">
    <property type="nucleotide sequence ID" value="XM_028502084.2"/>
</dbReference>
<reference evidence="11 13" key="1">
    <citation type="journal article" date="2020" name="Nature">
        <title>Six reference-quality genomes reveal evolution of bat adaptations.</title>
        <authorList>
            <person name="Jebb D."/>
            <person name="Huang Z."/>
            <person name="Pippel M."/>
            <person name="Hughes G.M."/>
            <person name="Lavrichenko K."/>
            <person name="Devanna P."/>
            <person name="Winkler S."/>
            <person name="Jermiin L.S."/>
            <person name="Skirmuntt E.C."/>
            <person name="Katzourakis A."/>
            <person name="Burkitt-Gray L."/>
            <person name="Ray D.A."/>
            <person name="Sullivan K.A.M."/>
            <person name="Roscito J.G."/>
            <person name="Kirilenko B.M."/>
            <person name="Davalos L.M."/>
            <person name="Corthals A.P."/>
            <person name="Power M.L."/>
            <person name="Jones G."/>
            <person name="Ransome R.D."/>
            <person name="Dechmann D.K.N."/>
            <person name="Locatelli A.G."/>
            <person name="Puechmaille S.J."/>
            <person name="Fedrigo O."/>
            <person name="Jarvis E.D."/>
            <person name="Hiller M."/>
            <person name="Vernes S.C."/>
            <person name="Myers E.W."/>
            <person name="Teeling E.C."/>
        </authorList>
    </citation>
    <scope>NUCLEOTIDE SEQUENCE [LARGE SCALE GENOMIC DNA]</scope>
    <source>
        <strain evidence="11">Bat1K_MPI-CBG_1</strain>
    </source>
</reference>
<keyword evidence="4" id="KW-0202">Cytokine</keyword>
<keyword evidence="7" id="KW-1015">Disulfide bond</keyword>
<feature type="chain" id="PRO_5044640954" evidence="9">
    <location>
        <begin position="24"/>
        <end position="95"/>
    </location>
</feature>
<dbReference type="PRINTS" id="PR00436">
    <property type="entry name" value="INTERLEUKIN8"/>
</dbReference>
<keyword evidence="6 9" id="KW-0732">Signal</keyword>
<dbReference type="InterPro" id="IPR036048">
    <property type="entry name" value="Interleukin_8-like_sf"/>
</dbReference>
<comment type="similarity">
    <text evidence="2">Belongs to the intercrine beta (chemokine CC) family.</text>
</comment>
<gene>
    <name evidence="14" type="primary">CCL17</name>
    <name evidence="11" type="ORF">HJG60_002294</name>
</gene>
<dbReference type="Gene3D" id="2.40.50.40">
    <property type="match status" value="1"/>
</dbReference>
<name>A0A6J2KX84_9CHIR</name>
<feature type="signal peptide" evidence="9">
    <location>
        <begin position="1"/>
        <end position="23"/>
    </location>
</feature>
<dbReference type="FunFam" id="2.40.50.40:FF:000012">
    <property type="entry name" value="C-C motif chemokine"/>
    <property type="match status" value="1"/>
</dbReference>
<organism evidence="12 14">
    <name type="scientific">Phyllostomus discolor</name>
    <name type="common">pale spear-nosed bat</name>
    <dbReference type="NCBI Taxonomy" id="89673"/>
    <lineage>
        <taxon>Eukaryota</taxon>
        <taxon>Metazoa</taxon>
        <taxon>Chordata</taxon>
        <taxon>Craniata</taxon>
        <taxon>Vertebrata</taxon>
        <taxon>Euteleostomi</taxon>
        <taxon>Mammalia</taxon>
        <taxon>Eutheria</taxon>
        <taxon>Laurasiatheria</taxon>
        <taxon>Chiroptera</taxon>
        <taxon>Yangochiroptera</taxon>
        <taxon>Phyllostomidae</taxon>
        <taxon>Phyllostominae</taxon>
        <taxon>Phyllostomus</taxon>
    </lineage>
</organism>
<dbReference type="AlphaFoldDB" id="A0A6J2KX84"/>
<keyword evidence="5" id="KW-0964">Secreted</keyword>
<dbReference type="OrthoDB" id="9447832at2759"/>
<reference evidence="14" key="2">
    <citation type="submission" date="2025-04" db="UniProtKB">
        <authorList>
            <consortium name="RefSeq"/>
        </authorList>
    </citation>
    <scope>IDENTIFICATION</scope>
    <source>
        <tissue evidence="14">Muscle</tissue>
    </source>
</reference>
<keyword evidence="12" id="KW-1185">Reference proteome</keyword>
<evidence type="ECO:0000313" key="14">
    <source>
        <dbReference type="RefSeq" id="XP_028357885.1"/>
    </source>
</evidence>
<comment type="subcellular location">
    <subcellularLocation>
        <location evidence="1">Secreted</location>
    </subcellularLocation>
</comment>
<dbReference type="InterPro" id="IPR039809">
    <property type="entry name" value="Chemokine_b/g/d"/>
</dbReference>
<evidence type="ECO:0000256" key="8">
    <source>
        <dbReference type="ARBA" id="ARBA00023198"/>
    </source>
</evidence>
<dbReference type="SUPFAM" id="SSF54117">
    <property type="entry name" value="Interleukin 8-like chemokines"/>
    <property type="match status" value="1"/>
</dbReference>
<dbReference type="SMART" id="SM00199">
    <property type="entry name" value="SCY"/>
    <property type="match status" value="1"/>
</dbReference>
<feature type="domain" description="Chemokine interleukin-8-like" evidence="10">
    <location>
        <begin position="30"/>
        <end position="88"/>
    </location>
</feature>
<evidence type="ECO:0000256" key="6">
    <source>
        <dbReference type="ARBA" id="ARBA00022729"/>
    </source>
</evidence>
<evidence type="ECO:0000313" key="13">
    <source>
        <dbReference type="Proteomes" id="UP000664940"/>
    </source>
</evidence>
<evidence type="ECO:0000256" key="5">
    <source>
        <dbReference type="ARBA" id="ARBA00022525"/>
    </source>
</evidence>
<proteinExistence type="inferred from homology"/>
<dbReference type="EMBL" id="JABVXQ010000014">
    <property type="protein sequence ID" value="KAF6076859.1"/>
    <property type="molecule type" value="Genomic_DNA"/>
</dbReference>
<evidence type="ECO:0000256" key="2">
    <source>
        <dbReference type="ARBA" id="ARBA00010868"/>
    </source>
</evidence>
<dbReference type="CTD" id="6361"/>
<dbReference type="Proteomes" id="UP000664940">
    <property type="component" value="Unassembled WGS sequence"/>
</dbReference>
<dbReference type="PANTHER" id="PTHR12015:SF111">
    <property type="entry name" value="C-C MOTIF CHEMOKINE 17"/>
    <property type="match status" value="1"/>
</dbReference>
<dbReference type="InterPro" id="IPR001811">
    <property type="entry name" value="Chemokine_IL8-like_dom"/>
</dbReference>
<dbReference type="GeneID" id="114488367"/>
<sequence>MTPVKMLLLVTLLLGAALRDARAARGTNVGRECCLEYFKGAVPVNKVAKWYRTSDECPKNAIVFVTLQGRSICMNPDETRVKKAIKHLRKKQEAK</sequence>
<evidence type="ECO:0000256" key="7">
    <source>
        <dbReference type="ARBA" id="ARBA00023157"/>
    </source>
</evidence>
<dbReference type="GO" id="GO:0006954">
    <property type="term" value="P:inflammatory response"/>
    <property type="evidence" value="ECO:0007669"/>
    <property type="project" value="UniProtKB-KW"/>
</dbReference>